<dbReference type="CDD" id="cd07043">
    <property type="entry name" value="STAS_anti-anti-sigma_factors"/>
    <property type="match status" value="1"/>
</dbReference>
<dbReference type="PROSITE" id="PS50801">
    <property type="entry name" value="STAS"/>
    <property type="match status" value="1"/>
</dbReference>
<dbReference type="SUPFAM" id="SSF52091">
    <property type="entry name" value="SpoIIaa-like"/>
    <property type="match status" value="1"/>
</dbReference>
<keyword evidence="3" id="KW-1185">Reference proteome</keyword>
<dbReference type="Pfam" id="PF13466">
    <property type="entry name" value="STAS_2"/>
    <property type="match status" value="1"/>
</dbReference>
<evidence type="ECO:0000259" key="1">
    <source>
        <dbReference type="PROSITE" id="PS50801"/>
    </source>
</evidence>
<comment type="caution">
    <text evidence="2">The sequence shown here is derived from an EMBL/GenBank/DDBJ whole genome shotgun (WGS) entry which is preliminary data.</text>
</comment>
<proteinExistence type="predicted"/>
<protein>
    <submittedName>
        <fullName evidence="2">STAS domain-containing protein</fullName>
    </submittedName>
</protein>
<dbReference type="InterPro" id="IPR058548">
    <property type="entry name" value="MlaB-like_STAS"/>
</dbReference>
<accession>A0ABW1QYS0</accession>
<evidence type="ECO:0000313" key="2">
    <source>
        <dbReference type="EMBL" id="MFC6153760.1"/>
    </source>
</evidence>
<reference evidence="3" key="1">
    <citation type="journal article" date="2019" name="Int. J. Syst. Evol. Microbiol.">
        <title>The Global Catalogue of Microorganisms (GCM) 10K type strain sequencing project: providing services to taxonomists for standard genome sequencing and annotation.</title>
        <authorList>
            <consortium name="The Broad Institute Genomics Platform"/>
            <consortium name="The Broad Institute Genome Sequencing Center for Infectious Disease"/>
            <person name="Wu L."/>
            <person name="Ma J."/>
        </authorList>
    </citation>
    <scope>NUCLEOTIDE SEQUENCE [LARGE SCALE GENOMIC DNA]</scope>
    <source>
        <strain evidence="3">DFY28</strain>
    </source>
</reference>
<name>A0ABW1QYS0_9ACTN</name>
<gene>
    <name evidence="2" type="ORF">ACFPWU_08805</name>
</gene>
<sequence length="101" mass="11150">MQMVLEDSTLRLGGAFDVRSTSVVREVLHLLIEEGGVIVVDLSEVEAVDLTALRLLAVATRRATRAGGRLVMRGCGPSVCRMMHISRMARQLEFERELRAA</sequence>
<dbReference type="Gene3D" id="3.30.750.24">
    <property type="entry name" value="STAS domain"/>
    <property type="match status" value="1"/>
</dbReference>
<dbReference type="InterPro" id="IPR036513">
    <property type="entry name" value="STAS_dom_sf"/>
</dbReference>
<dbReference type="Proteomes" id="UP001596098">
    <property type="component" value="Unassembled WGS sequence"/>
</dbReference>
<evidence type="ECO:0000313" key="3">
    <source>
        <dbReference type="Proteomes" id="UP001596098"/>
    </source>
</evidence>
<organism evidence="2 3">
    <name type="scientific">Nocardioides yefusunii</name>
    <dbReference type="NCBI Taxonomy" id="2500546"/>
    <lineage>
        <taxon>Bacteria</taxon>
        <taxon>Bacillati</taxon>
        <taxon>Actinomycetota</taxon>
        <taxon>Actinomycetes</taxon>
        <taxon>Propionibacteriales</taxon>
        <taxon>Nocardioidaceae</taxon>
        <taxon>Nocardioides</taxon>
    </lineage>
</organism>
<dbReference type="InterPro" id="IPR002645">
    <property type="entry name" value="STAS_dom"/>
</dbReference>
<dbReference type="RefSeq" id="WP_128219957.1">
    <property type="nucleotide sequence ID" value="NZ_CP034929.1"/>
</dbReference>
<dbReference type="EMBL" id="JBHSQI010000004">
    <property type="protein sequence ID" value="MFC6153760.1"/>
    <property type="molecule type" value="Genomic_DNA"/>
</dbReference>
<feature type="domain" description="STAS" evidence="1">
    <location>
        <begin position="10"/>
        <end position="101"/>
    </location>
</feature>